<dbReference type="AlphaFoldDB" id="Q0FVX4"/>
<evidence type="ECO:0000313" key="2">
    <source>
        <dbReference type="EMBL" id="EAU48778.1"/>
    </source>
</evidence>
<evidence type="ECO:0000256" key="1">
    <source>
        <dbReference type="SAM" id="MobiDB-lite"/>
    </source>
</evidence>
<name>Q0FVX4_SALBH</name>
<feature type="region of interest" description="Disordered" evidence="1">
    <location>
        <begin position="37"/>
        <end position="76"/>
    </location>
</feature>
<accession>Q0FVX4</accession>
<sequence length="94" mass="9724">MLGAAQLHEGHDAEPQLPPIQVGLVALDDAAFLEPLEPPPARGLAHPERVGEAGIGHPPVLLQQGEDAGARGVDLGHGQKALELRASGEDSFSE</sequence>
<gene>
    <name evidence="2" type="ORF">R2601_04358</name>
</gene>
<keyword evidence="3" id="KW-1185">Reference proteome</keyword>
<reference evidence="2 3" key="1">
    <citation type="journal article" date="2010" name="J. Bacteriol.">
        <title>Genome sequences of Pelagibaca bermudensis HTCC2601T and Maritimibacter alkaliphilus HTCC2654T, the type strains of two marine Roseobacter genera.</title>
        <authorList>
            <person name="Thrash J.C."/>
            <person name="Cho J.C."/>
            <person name="Ferriera S."/>
            <person name="Johnson J."/>
            <person name="Vergin K.L."/>
            <person name="Giovannoni S.J."/>
        </authorList>
    </citation>
    <scope>NUCLEOTIDE SEQUENCE [LARGE SCALE GENOMIC DNA]</scope>
    <source>
        <strain evidence="3">DSM 26914 / JCM 13377 / KCTC 12554 / HTCC2601</strain>
    </source>
</reference>
<comment type="caution">
    <text evidence="2">The sequence shown here is derived from an EMBL/GenBank/DDBJ whole genome shotgun (WGS) entry which is preliminary data.</text>
</comment>
<evidence type="ECO:0000313" key="3">
    <source>
        <dbReference type="Proteomes" id="UP000006230"/>
    </source>
</evidence>
<protein>
    <submittedName>
        <fullName evidence="2">Uncharacterized protein</fullName>
    </submittedName>
</protein>
<dbReference type="EMBL" id="AATQ01000001">
    <property type="protein sequence ID" value="EAU48778.1"/>
    <property type="molecule type" value="Genomic_DNA"/>
</dbReference>
<dbReference type="HOGENOM" id="CLU_2383552_0_0_5"/>
<proteinExistence type="predicted"/>
<dbReference type="Proteomes" id="UP000006230">
    <property type="component" value="Unassembled WGS sequence"/>
</dbReference>
<organism evidence="2 3">
    <name type="scientific">Salipiger bermudensis (strain DSM 26914 / JCM 13377 / KCTC 12554 / HTCC2601)</name>
    <name type="common">Pelagibaca bermudensis</name>
    <dbReference type="NCBI Taxonomy" id="314265"/>
    <lineage>
        <taxon>Bacteria</taxon>
        <taxon>Pseudomonadati</taxon>
        <taxon>Pseudomonadota</taxon>
        <taxon>Alphaproteobacteria</taxon>
        <taxon>Rhodobacterales</taxon>
        <taxon>Roseobacteraceae</taxon>
        <taxon>Salipiger</taxon>
    </lineage>
</organism>
<dbReference type="STRING" id="314265.R2601_04358"/>